<dbReference type="CDD" id="cd00093">
    <property type="entry name" value="HTH_XRE"/>
    <property type="match status" value="1"/>
</dbReference>
<keyword evidence="1" id="KW-0238">DNA-binding</keyword>
<dbReference type="InterPro" id="IPR001387">
    <property type="entry name" value="Cro/C1-type_HTH"/>
</dbReference>
<dbReference type="Proteomes" id="UP001241605">
    <property type="component" value="Chromosome"/>
</dbReference>
<dbReference type="SUPFAM" id="SSF47413">
    <property type="entry name" value="lambda repressor-like DNA-binding domains"/>
    <property type="match status" value="1"/>
</dbReference>
<protein>
    <submittedName>
        <fullName evidence="3">XRE family transcriptional regulator</fullName>
    </submittedName>
</protein>
<dbReference type="SUPFAM" id="SSF51182">
    <property type="entry name" value="RmlC-like cupins"/>
    <property type="match status" value="1"/>
</dbReference>
<dbReference type="Pfam" id="PF01381">
    <property type="entry name" value="HTH_3"/>
    <property type="match status" value="1"/>
</dbReference>
<organism evidence="3 4">
    <name type="scientific">Tropicibacter oceani</name>
    <dbReference type="NCBI Taxonomy" id="3058420"/>
    <lineage>
        <taxon>Bacteria</taxon>
        <taxon>Pseudomonadati</taxon>
        <taxon>Pseudomonadota</taxon>
        <taxon>Alphaproteobacteria</taxon>
        <taxon>Rhodobacterales</taxon>
        <taxon>Roseobacteraceae</taxon>
        <taxon>Tropicibacter</taxon>
    </lineage>
</organism>
<name>A0ABY8QFC5_9RHOB</name>
<sequence>MSTQLTERLANCLAALRAGRGWTLDQLAAQSGVSRAALSRLENAEVSPSADVLSRLACAYGLTPSRLLGMVEDGFAAHVPRDDQAILRDGTAGHMRRCVSPSSRALAGEVLECRLSPGSVWQQDAPAIPGQEHHLIMLAGGMSARIEAREFTLSQGDALRFRPHGAIRFETDAGQGAKYILCMVSPAS</sequence>
<reference evidence="3 4" key="1">
    <citation type="submission" date="2023-05" db="EMBL/GenBank/DDBJ databases">
        <title>YMD87, complete Genome.</title>
        <authorList>
            <person name="Zhang J."/>
            <person name="Xu X."/>
        </authorList>
    </citation>
    <scope>NUCLEOTIDE SEQUENCE [LARGE SCALE GENOMIC DNA]</scope>
    <source>
        <strain evidence="3 4">YMD87</strain>
    </source>
</reference>
<dbReference type="PROSITE" id="PS50943">
    <property type="entry name" value="HTH_CROC1"/>
    <property type="match status" value="1"/>
</dbReference>
<dbReference type="PANTHER" id="PTHR46797:SF10">
    <property type="entry name" value="BLR1115 PROTEIN"/>
    <property type="match status" value="1"/>
</dbReference>
<gene>
    <name evidence="3" type="ORF">QF118_15485</name>
</gene>
<dbReference type="Gene3D" id="1.10.260.40">
    <property type="entry name" value="lambda repressor-like DNA-binding domains"/>
    <property type="match status" value="1"/>
</dbReference>
<evidence type="ECO:0000313" key="4">
    <source>
        <dbReference type="Proteomes" id="UP001241605"/>
    </source>
</evidence>
<proteinExistence type="predicted"/>
<evidence type="ECO:0000256" key="1">
    <source>
        <dbReference type="ARBA" id="ARBA00023125"/>
    </source>
</evidence>
<accession>A0ABY8QFC5</accession>
<dbReference type="InterPro" id="IPR014710">
    <property type="entry name" value="RmlC-like_jellyroll"/>
</dbReference>
<evidence type="ECO:0000313" key="3">
    <source>
        <dbReference type="EMBL" id="WGW03314.1"/>
    </source>
</evidence>
<dbReference type="InterPro" id="IPR050807">
    <property type="entry name" value="TransReg_Diox_bact_type"/>
</dbReference>
<dbReference type="InterPro" id="IPR010982">
    <property type="entry name" value="Lambda_DNA-bd_dom_sf"/>
</dbReference>
<dbReference type="Gene3D" id="2.60.120.10">
    <property type="entry name" value="Jelly Rolls"/>
    <property type="match status" value="1"/>
</dbReference>
<dbReference type="RefSeq" id="WP_282299948.1">
    <property type="nucleotide sequence ID" value="NZ_CP124616.1"/>
</dbReference>
<evidence type="ECO:0000259" key="2">
    <source>
        <dbReference type="PROSITE" id="PS50943"/>
    </source>
</evidence>
<keyword evidence="4" id="KW-1185">Reference proteome</keyword>
<feature type="domain" description="HTH cro/C1-type" evidence="2">
    <location>
        <begin position="13"/>
        <end position="67"/>
    </location>
</feature>
<dbReference type="SMART" id="SM00530">
    <property type="entry name" value="HTH_XRE"/>
    <property type="match status" value="1"/>
</dbReference>
<dbReference type="InterPro" id="IPR011051">
    <property type="entry name" value="RmlC_Cupin_sf"/>
</dbReference>
<dbReference type="PANTHER" id="PTHR46797">
    <property type="entry name" value="HTH-TYPE TRANSCRIPTIONAL REGULATOR"/>
    <property type="match status" value="1"/>
</dbReference>
<dbReference type="EMBL" id="CP124616">
    <property type="protein sequence ID" value="WGW03314.1"/>
    <property type="molecule type" value="Genomic_DNA"/>
</dbReference>